<accession>A0A381PR60</accession>
<gene>
    <name evidence="1" type="ORF">METZ01_LOCUS21411</name>
</gene>
<organism evidence="1">
    <name type="scientific">marine metagenome</name>
    <dbReference type="NCBI Taxonomy" id="408172"/>
    <lineage>
        <taxon>unclassified sequences</taxon>
        <taxon>metagenomes</taxon>
        <taxon>ecological metagenomes</taxon>
    </lineage>
</organism>
<proteinExistence type="predicted"/>
<evidence type="ECO:0000313" key="1">
    <source>
        <dbReference type="EMBL" id="SUZ68557.1"/>
    </source>
</evidence>
<name>A0A381PR60_9ZZZZ</name>
<dbReference type="EMBL" id="UINC01001039">
    <property type="protein sequence ID" value="SUZ68557.1"/>
    <property type="molecule type" value="Genomic_DNA"/>
</dbReference>
<protein>
    <submittedName>
        <fullName evidence="1">Uncharacterized protein</fullName>
    </submittedName>
</protein>
<sequence length="95" mass="10518">MVNKTSDHWHTDSDYVWVAINDDREEARTFLEGDIRHDVGAGFRESLGLVLFSDGIAVNLTSAACREVFKISAFETVSTNPSGSMLHKRAVSAFL</sequence>
<reference evidence="1" key="1">
    <citation type="submission" date="2018-05" db="EMBL/GenBank/DDBJ databases">
        <authorList>
            <person name="Lanie J.A."/>
            <person name="Ng W.-L."/>
            <person name="Kazmierczak K.M."/>
            <person name="Andrzejewski T.M."/>
            <person name="Davidsen T.M."/>
            <person name="Wayne K.J."/>
            <person name="Tettelin H."/>
            <person name="Glass J.I."/>
            <person name="Rusch D."/>
            <person name="Podicherti R."/>
            <person name="Tsui H.-C.T."/>
            <person name="Winkler M.E."/>
        </authorList>
    </citation>
    <scope>NUCLEOTIDE SEQUENCE</scope>
</reference>
<dbReference type="AlphaFoldDB" id="A0A381PR60"/>